<dbReference type="Proteomes" id="UP001059209">
    <property type="component" value="Chromosome"/>
</dbReference>
<feature type="transmembrane region" description="Helical" evidence="1">
    <location>
        <begin position="79"/>
        <end position="97"/>
    </location>
</feature>
<organism evidence="2 3">
    <name type="scientific">Maribacter litopenaei</name>
    <dbReference type="NCBI Taxonomy" id="2976127"/>
    <lineage>
        <taxon>Bacteria</taxon>
        <taxon>Pseudomonadati</taxon>
        <taxon>Bacteroidota</taxon>
        <taxon>Flavobacteriia</taxon>
        <taxon>Flavobacteriales</taxon>
        <taxon>Flavobacteriaceae</taxon>
        <taxon>Maribacter</taxon>
    </lineage>
</organism>
<keyword evidence="1" id="KW-0812">Transmembrane</keyword>
<reference evidence="2" key="1">
    <citation type="submission" date="2022-09" db="EMBL/GenBank/DDBJ databases">
        <title>Maribacter litopenaei sp. nov., isolated from the intestinal tract of the Pacific White Shrimp, Litopenaeus vannamei.</title>
        <authorList>
            <person name="Kim S.Y."/>
            <person name="Hwang C.Y."/>
        </authorList>
    </citation>
    <scope>NUCLEOTIDE SEQUENCE</scope>
    <source>
        <strain evidence="2">HL-LV01</strain>
    </source>
</reference>
<protein>
    <recommendedName>
        <fullName evidence="4">DoxX protein</fullName>
    </recommendedName>
</protein>
<keyword evidence="1" id="KW-0472">Membrane</keyword>
<evidence type="ECO:0000313" key="2">
    <source>
        <dbReference type="EMBL" id="UWX54118.1"/>
    </source>
</evidence>
<evidence type="ECO:0000256" key="1">
    <source>
        <dbReference type="SAM" id="Phobius"/>
    </source>
</evidence>
<evidence type="ECO:0008006" key="4">
    <source>
        <dbReference type="Google" id="ProtNLM"/>
    </source>
</evidence>
<gene>
    <name evidence="2" type="ORF">NYZ99_13915</name>
</gene>
<keyword evidence="3" id="KW-1185">Reference proteome</keyword>
<feature type="transmembrane region" description="Helical" evidence="1">
    <location>
        <begin position="12"/>
        <end position="29"/>
    </location>
</feature>
<proteinExistence type="predicted"/>
<name>A0ABY5Y537_9FLAO</name>
<sequence length="106" mass="12132">MNFVNLKKRYLQIAIGLVYLWFGALKFFPNTSPAEELATNTIGELTLSLIPPSISIILLALWEVLVGLFFLFNLQKKMTIRVAVVHMLLTFTPLYFFPSLFSMKIC</sequence>
<feature type="transmembrane region" description="Helical" evidence="1">
    <location>
        <begin position="49"/>
        <end position="72"/>
    </location>
</feature>
<evidence type="ECO:0000313" key="3">
    <source>
        <dbReference type="Proteomes" id="UP001059209"/>
    </source>
</evidence>
<keyword evidence="1" id="KW-1133">Transmembrane helix</keyword>
<accession>A0ABY5Y537</accession>
<dbReference type="EMBL" id="CP104205">
    <property type="protein sequence ID" value="UWX54118.1"/>
    <property type="molecule type" value="Genomic_DNA"/>
</dbReference>
<dbReference type="RefSeq" id="WP_260571772.1">
    <property type="nucleotide sequence ID" value="NZ_CP104205.1"/>
</dbReference>